<dbReference type="EMBL" id="JAQOWY010000025">
    <property type="protein sequence ID" value="KAK1855171.1"/>
    <property type="molecule type" value="Genomic_DNA"/>
</dbReference>
<feature type="chain" id="PRO_5042176443" evidence="2">
    <location>
        <begin position="20"/>
        <end position="524"/>
    </location>
</feature>
<accession>A0AAD9AV71</accession>
<feature type="compositionally biased region" description="Low complexity" evidence="1">
    <location>
        <begin position="176"/>
        <end position="199"/>
    </location>
</feature>
<sequence length="524" mass="53289">MVSAVAFAACILSLPFAHATDDGVYQDNGLKRHSGNAFHSSHVPMFKRQATAGVESPVPVLQFVLTIMDFTSSVPPATISETFPSVSSRNTIISSPNSFPSVASPTTSSGIPTPMVWSSNAVTPSISSAATSRPSQLSPETGVATASPQTPSSTTSNPGQPSFQTSNANSQTPVASISSTQPSSDPSTPSSVVTSSRSSTSKLHINLHVGHWIPELEHNPDYAELGEYIHNHQFYCAITSMTSPTSLPTANPSTSSTIGSSLAASSADSSTSEPSTVTSSSASGSSSTSTRTNSGLSSTSTSTASPTTATSVVSSTSSTQSKPSSSTSGMSTSTSSISSSSGTSTTSTQSSTTTSSSTTAPTSTIIPAQNVCLKVTSPASLQGYKVTLGTNRFVLKAGNDATPAALFDINLTTGQVFESTGQTVALAAPFAMDTRPLNGFSPAQVAALTLAPLTCQTSSSGLVSGATLACSATGNDGQNAATYTRFFYITTDANGTIRMAIASRVFTATQVEFTLAPYSGVDCT</sequence>
<gene>
    <name evidence="3" type="ORF">CCHR01_02203</name>
</gene>
<feature type="compositionally biased region" description="Polar residues" evidence="1">
    <location>
        <begin position="163"/>
        <end position="175"/>
    </location>
</feature>
<feature type="compositionally biased region" description="Low complexity" evidence="1">
    <location>
        <begin position="144"/>
        <end position="162"/>
    </location>
</feature>
<comment type="caution">
    <text evidence="3">The sequence shown here is derived from an EMBL/GenBank/DDBJ whole genome shotgun (WGS) entry which is preliminary data.</text>
</comment>
<protein>
    <submittedName>
        <fullName evidence="3">Uncharacterized protein</fullName>
    </submittedName>
</protein>
<name>A0AAD9AV71_9PEZI</name>
<keyword evidence="4" id="KW-1185">Reference proteome</keyword>
<dbReference type="Proteomes" id="UP001243330">
    <property type="component" value="Unassembled WGS sequence"/>
</dbReference>
<feature type="signal peptide" evidence="2">
    <location>
        <begin position="1"/>
        <end position="19"/>
    </location>
</feature>
<evidence type="ECO:0000313" key="3">
    <source>
        <dbReference type="EMBL" id="KAK1855171.1"/>
    </source>
</evidence>
<feature type="region of interest" description="Disordered" evidence="1">
    <location>
        <begin position="126"/>
        <end position="199"/>
    </location>
</feature>
<reference evidence="3" key="1">
    <citation type="submission" date="2023-01" db="EMBL/GenBank/DDBJ databases">
        <title>Colletotrichum chrysophilum M932 genome sequence.</title>
        <authorList>
            <person name="Baroncelli R."/>
        </authorList>
    </citation>
    <scope>NUCLEOTIDE SEQUENCE</scope>
    <source>
        <strain evidence="3">M932</strain>
    </source>
</reference>
<feature type="compositionally biased region" description="Low complexity" evidence="1">
    <location>
        <begin position="253"/>
        <end position="361"/>
    </location>
</feature>
<proteinExistence type="predicted"/>
<organism evidence="3 4">
    <name type="scientific">Colletotrichum chrysophilum</name>
    <dbReference type="NCBI Taxonomy" id="1836956"/>
    <lineage>
        <taxon>Eukaryota</taxon>
        <taxon>Fungi</taxon>
        <taxon>Dikarya</taxon>
        <taxon>Ascomycota</taxon>
        <taxon>Pezizomycotina</taxon>
        <taxon>Sordariomycetes</taxon>
        <taxon>Hypocreomycetidae</taxon>
        <taxon>Glomerellales</taxon>
        <taxon>Glomerellaceae</taxon>
        <taxon>Colletotrichum</taxon>
        <taxon>Colletotrichum gloeosporioides species complex</taxon>
    </lineage>
</organism>
<feature type="compositionally biased region" description="Polar residues" evidence="1">
    <location>
        <begin position="126"/>
        <end position="139"/>
    </location>
</feature>
<evidence type="ECO:0000256" key="2">
    <source>
        <dbReference type="SAM" id="SignalP"/>
    </source>
</evidence>
<dbReference type="AlphaFoldDB" id="A0AAD9AV71"/>
<evidence type="ECO:0000313" key="4">
    <source>
        <dbReference type="Proteomes" id="UP001243330"/>
    </source>
</evidence>
<keyword evidence="2" id="KW-0732">Signal</keyword>
<feature type="region of interest" description="Disordered" evidence="1">
    <location>
        <begin position="244"/>
        <end position="361"/>
    </location>
</feature>
<evidence type="ECO:0000256" key="1">
    <source>
        <dbReference type="SAM" id="MobiDB-lite"/>
    </source>
</evidence>